<proteinExistence type="predicted"/>
<evidence type="ECO:0000313" key="2">
    <source>
        <dbReference type="EMBL" id="MCD7449786.1"/>
    </source>
</evidence>
<reference evidence="2 3" key="1">
    <citation type="journal article" date="2021" name="BMC Genomics">
        <title>Datura genome reveals duplications of psychoactive alkaloid biosynthetic genes and high mutation rate following tissue culture.</title>
        <authorList>
            <person name="Rajewski A."/>
            <person name="Carter-House D."/>
            <person name="Stajich J."/>
            <person name="Litt A."/>
        </authorList>
    </citation>
    <scope>NUCLEOTIDE SEQUENCE [LARGE SCALE GENOMIC DNA]</scope>
    <source>
        <strain evidence="2">AR-01</strain>
    </source>
</reference>
<accession>A0ABS8RU67</accession>
<comment type="caution">
    <text evidence="2">The sequence shown here is derived from an EMBL/GenBank/DDBJ whole genome shotgun (WGS) entry which is preliminary data.</text>
</comment>
<organism evidence="2 3">
    <name type="scientific">Datura stramonium</name>
    <name type="common">Jimsonweed</name>
    <name type="synonym">Common thornapple</name>
    <dbReference type="NCBI Taxonomy" id="4076"/>
    <lineage>
        <taxon>Eukaryota</taxon>
        <taxon>Viridiplantae</taxon>
        <taxon>Streptophyta</taxon>
        <taxon>Embryophyta</taxon>
        <taxon>Tracheophyta</taxon>
        <taxon>Spermatophyta</taxon>
        <taxon>Magnoliopsida</taxon>
        <taxon>eudicotyledons</taxon>
        <taxon>Gunneridae</taxon>
        <taxon>Pentapetalae</taxon>
        <taxon>asterids</taxon>
        <taxon>lamiids</taxon>
        <taxon>Solanales</taxon>
        <taxon>Solanaceae</taxon>
        <taxon>Solanoideae</taxon>
        <taxon>Datureae</taxon>
        <taxon>Datura</taxon>
    </lineage>
</organism>
<feature type="compositionally biased region" description="Polar residues" evidence="1">
    <location>
        <begin position="16"/>
        <end position="40"/>
    </location>
</feature>
<dbReference type="EMBL" id="JACEIK010000106">
    <property type="protein sequence ID" value="MCD7449786.1"/>
    <property type="molecule type" value="Genomic_DNA"/>
</dbReference>
<gene>
    <name evidence="2" type="ORF">HAX54_001523</name>
</gene>
<keyword evidence="3" id="KW-1185">Reference proteome</keyword>
<sequence>MSNPNGIHLEVDMSGRFNSTNGSSEQPSSNTTEAMKTQHATGEHHMMTRLKTSNASITHTSLVATKGPTDDETKTVDQALSTPHKYAAMKEEVDALHENQT</sequence>
<evidence type="ECO:0000256" key="1">
    <source>
        <dbReference type="SAM" id="MobiDB-lite"/>
    </source>
</evidence>
<evidence type="ECO:0000313" key="3">
    <source>
        <dbReference type="Proteomes" id="UP000823775"/>
    </source>
</evidence>
<name>A0ABS8RU67_DATST</name>
<dbReference type="Proteomes" id="UP000823775">
    <property type="component" value="Unassembled WGS sequence"/>
</dbReference>
<protein>
    <submittedName>
        <fullName evidence="2">Uncharacterized protein</fullName>
    </submittedName>
</protein>
<feature type="region of interest" description="Disordered" evidence="1">
    <location>
        <begin position="1"/>
        <end position="75"/>
    </location>
</feature>
<feature type="compositionally biased region" description="Polar residues" evidence="1">
    <location>
        <begin position="50"/>
        <end position="63"/>
    </location>
</feature>